<dbReference type="eggNOG" id="COG3119">
    <property type="taxonomic scope" value="Bacteria"/>
</dbReference>
<evidence type="ECO:0000256" key="2">
    <source>
        <dbReference type="ARBA" id="ARBA00022723"/>
    </source>
</evidence>
<dbReference type="RefSeq" id="WP_014022644.1">
    <property type="nucleotide sequence ID" value="NC_015914.1"/>
</dbReference>
<keyword evidence="3" id="KW-0378">Hydrolase</keyword>
<dbReference type="AlphaFoldDB" id="G0J4C4"/>
<name>G0J4C4_CYCMS</name>
<evidence type="ECO:0000256" key="4">
    <source>
        <dbReference type="ARBA" id="ARBA00022837"/>
    </source>
</evidence>
<dbReference type="PANTHER" id="PTHR42693:SF53">
    <property type="entry name" value="ENDO-4-O-SULFATASE"/>
    <property type="match status" value="1"/>
</dbReference>
<comment type="similarity">
    <text evidence="1">Belongs to the sulfatase family.</text>
</comment>
<evidence type="ECO:0000256" key="6">
    <source>
        <dbReference type="SAM" id="SignalP"/>
    </source>
</evidence>
<dbReference type="Pfam" id="PF00884">
    <property type="entry name" value="Sulfatase"/>
    <property type="match status" value="2"/>
</dbReference>
<proteinExistence type="inferred from homology"/>
<dbReference type="Gene3D" id="3.40.720.10">
    <property type="entry name" value="Alkaline Phosphatase, subunit A"/>
    <property type="match status" value="1"/>
</dbReference>
<evidence type="ECO:0000313" key="9">
    <source>
        <dbReference type="Proteomes" id="UP000001635"/>
    </source>
</evidence>
<dbReference type="OrthoDB" id="975025at2"/>
<feature type="chain" id="PRO_5003401403" evidence="6">
    <location>
        <begin position="23"/>
        <end position="481"/>
    </location>
</feature>
<protein>
    <submittedName>
        <fullName evidence="8">Sulfatase</fullName>
    </submittedName>
</protein>
<dbReference type="PROSITE" id="PS00149">
    <property type="entry name" value="SULFATASE_2"/>
    <property type="match status" value="1"/>
</dbReference>
<dbReference type="SUPFAM" id="SSF53649">
    <property type="entry name" value="Alkaline phosphatase-like"/>
    <property type="match status" value="1"/>
</dbReference>
<feature type="domain" description="Sulfatase N-terminal" evidence="7">
    <location>
        <begin position="27"/>
        <end position="136"/>
    </location>
</feature>
<keyword evidence="6" id="KW-0732">Signal</keyword>
<dbReference type="InterPro" id="IPR050738">
    <property type="entry name" value="Sulfatase"/>
</dbReference>
<keyword evidence="9" id="KW-1185">Reference proteome</keyword>
<keyword evidence="4" id="KW-0106">Calcium</keyword>
<dbReference type="KEGG" id="cmr:Cycma_4678"/>
<dbReference type="GO" id="GO:0046872">
    <property type="term" value="F:metal ion binding"/>
    <property type="evidence" value="ECO:0007669"/>
    <property type="project" value="UniProtKB-KW"/>
</dbReference>
<sequence>MKSVSFTLVLMALLATNTSIYAQDNRPNIIMIIADDIGYEDLGSYGNEIAVTPITDRIATEGVRFSNFFLTTSSCSPSRSSIISGRYPHNTGAAELHTAMPEQILTFPELLKEAGYFTGQSGKWHMGPVPRKGFDVIYDKKPQIGLGGEDYWVPLLKERPKGKPFFLWLAALDAHRPWAENDFSGAHNPEEVIVPPYLANGKATKQDLANYYDEITRFDHFIGLVEEELERQGQLENTILFILSDNGRPFPRSKTRLIDSGIKSPLLVKWPKGLKAGLTTDALVSSIDLAPTFLQLAGVEIPDNFQGKSFLTVLKNPHLPFRNYVFAEHNWHDQEAHERMVRTKDYLYIKNNRAQYANPGPADSNSSNSYADLKKLRDQGKLNPAQADIFISPRPYEEFYAIVDDEFQLLNKATPIGENKALDQLRKALEVWSIETDDSVPQNLTQDWYDTETGKALDIKRERGEMPGGSNALITTEKGPF</sequence>
<evidence type="ECO:0000259" key="7">
    <source>
        <dbReference type="Pfam" id="PF00884"/>
    </source>
</evidence>
<dbReference type="InterPro" id="IPR024607">
    <property type="entry name" value="Sulfatase_CS"/>
</dbReference>
<accession>G0J4C4</accession>
<feature type="domain" description="Sulfatase N-terminal" evidence="7">
    <location>
        <begin position="152"/>
        <end position="299"/>
    </location>
</feature>
<reference evidence="9" key="1">
    <citation type="submission" date="2011-07" db="EMBL/GenBank/DDBJ databases">
        <title>The complete genome of Cyclobacterium marinum DSM 745.</title>
        <authorList>
            <person name="Lucas S."/>
            <person name="Han J."/>
            <person name="Lapidus A."/>
            <person name="Bruce D."/>
            <person name="Goodwin L."/>
            <person name="Pitluck S."/>
            <person name="Peters L."/>
            <person name="Kyrpides N."/>
            <person name="Mavromatis K."/>
            <person name="Ivanova N."/>
            <person name="Ovchinnikova G."/>
            <person name="Chertkov O."/>
            <person name="Detter J.C."/>
            <person name="Tapia R."/>
            <person name="Han C."/>
            <person name="Land M."/>
            <person name="Hauser L."/>
            <person name="Markowitz V."/>
            <person name="Cheng J.-F."/>
            <person name="Hugenholtz P."/>
            <person name="Woyke T."/>
            <person name="Wu D."/>
            <person name="Tindall B."/>
            <person name="Schuetze A."/>
            <person name="Brambilla E."/>
            <person name="Klenk H.-P."/>
            <person name="Eisen J.A."/>
        </authorList>
    </citation>
    <scope>NUCLEOTIDE SEQUENCE [LARGE SCALE GENOMIC DNA]</scope>
    <source>
        <strain evidence="9">ATCC 25205 / DSM 745 / LMG 13164 / NCIMB 1802</strain>
    </source>
</reference>
<dbReference type="HOGENOM" id="CLU_006332_9_3_10"/>
<evidence type="ECO:0000256" key="3">
    <source>
        <dbReference type="ARBA" id="ARBA00022801"/>
    </source>
</evidence>
<feature type="region of interest" description="Disordered" evidence="5">
    <location>
        <begin position="462"/>
        <end position="481"/>
    </location>
</feature>
<dbReference type="EMBL" id="CP002955">
    <property type="protein sequence ID" value="AEL28364.1"/>
    <property type="molecule type" value="Genomic_DNA"/>
</dbReference>
<dbReference type="Proteomes" id="UP000001635">
    <property type="component" value="Chromosome"/>
</dbReference>
<evidence type="ECO:0000256" key="1">
    <source>
        <dbReference type="ARBA" id="ARBA00008779"/>
    </source>
</evidence>
<evidence type="ECO:0000256" key="5">
    <source>
        <dbReference type="SAM" id="MobiDB-lite"/>
    </source>
</evidence>
<keyword evidence="2" id="KW-0479">Metal-binding</keyword>
<dbReference type="InterPro" id="IPR000917">
    <property type="entry name" value="Sulfatase_N"/>
</dbReference>
<dbReference type="PANTHER" id="PTHR42693">
    <property type="entry name" value="ARYLSULFATASE FAMILY MEMBER"/>
    <property type="match status" value="1"/>
</dbReference>
<dbReference type="InterPro" id="IPR017850">
    <property type="entry name" value="Alkaline_phosphatase_core_sf"/>
</dbReference>
<gene>
    <name evidence="8" type="ordered locus">Cycma_4678</name>
</gene>
<feature type="signal peptide" evidence="6">
    <location>
        <begin position="1"/>
        <end position="22"/>
    </location>
</feature>
<organism evidence="8 9">
    <name type="scientific">Cyclobacterium marinum (strain ATCC 25205 / DSM 745 / LMG 13164 / NCIMB 1802)</name>
    <name type="common">Flectobacillus marinus</name>
    <dbReference type="NCBI Taxonomy" id="880070"/>
    <lineage>
        <taxon>Bacteria</taxon>
        <taxon>Pseudomonadati</taxon>
        <taxon>Bacteroidota</taxon>
        <taxon>Cytophagia</taxon>
        <taxon>Cytophagales</taxon>
        <taxon>Cyclobacteriaceae</taxon>
        <taxon>Cyclobacterium</taxon>
    </lineage>
</organism>
<dbReference type="CDD" id="cd16027">
    <property type="entry name" value="SGSH"/>
    <property type="match status" value="1"/>
</dbReference>
<evidence type="ECO:0000313" key="8">
    <source>
        <dbReference type="EMBL" id="AEL28364.1"/>
    </source>
</evidence>
<dbReference type="GO" id="GO:0004065">
    <property type="term" value="F:arylsulfatase activity"/>
    <property type="evidence" value="ECO:0007669"/>
    <property type="project" value="TreeGrafter"/>
</dbReference>
<dbReference type="STRING" id="880070.Cycma_4678"/>